<dbReference type="InterPro" id="IPR011008">
    <property type="entry name" value="Dimeric_a/b-barrel"/>
</dbReference>
<feature type="domain" description="YCII-related" evidence="2">
    <location>
        <begin position="1"/>
        <end position="95"/>
    </location>
</feature>
<evidence type="ECO:0000256" key="1">
    <source>
        <dbReference type="ARBA" id="ARBA00007689"/>
    </source>
</evidence>
<dbReference type="AlphaFoldDB" id="A0A1H3YG48"/>
<dbReference type="Proteomes" id="UP000199397">
    <property type="component" value="Unassembled WGS sequence"/>
</dbReference>
<dbReference type="OrthoDB" id="9797014at2"/>
<dbReference type="InterPro" id="IPR005545">
    <property type="entry name" value="YCII"/>
</dbReference>
<comment type="similarity">
    <text evidence="1">Belongs to the YciI family.</text>
</comment>
<dbReference type="PANTHER" id="PTHR33606:SF3">
    <property type="entry name" value="PROTEIN YCII"/>
    <property type="match status" value="1"/>
</dbReference>
<dbReference type="NCBIfam" id="NF008473">
    <property type="entry name" value="PRK11370.1"/>
    <property type="match status" value="1"/>
</dbReference>
<dbReference type="Pfam" id="PF03795">
    <property type="entry name" value="YCII"/>
    <property type="match status" value="1"/>
</dbReference>
<name>A0A1H3YG48_9GAMM</name>
<dbReference type="SUPFAM" id="SSF54909">
    <property type="entry name" value="Dimeric alpha+beta barrel"/>
    <property type="match status" value="1"/>
</dbReference>
<evidence type="ECO:0000259" key="2">
    <source>
        <dbReference type="Pfam" id="PF03795"/>
    </source>
</evidence>
<protein>
    <recommendedName>
        <fullName evidence="2">YCII-related domain-containing protein</fullName>
    </recommendedName>
</protein>
<gene>
    <name evidence="3" type="ORF">SAMN05660964_00919</name>
</gene>
<dbReference type="Gene3D" id="3.30.70.1060">
    <property type="entry name" value="Dimeric alpha+beta barrel"/>
    <property type="match status" value="1"/>
</dbReference>
<organism evidence="3 4">
    <name type="scientific">Thiothrix caldifontis</name>
    <dbReference type="NCBI Taxonomy" id="525918"/>
    <lineage>
        <taxon>Bacteria</taxon>
        <taxon>Pseudomonadati</taxon>
        <taxon>Pseudomonadota</taxon>
        <taxon>Gammaproteobacteria</taxon>
        <taxon>Thiotrichales</taxon>
        <taxon>Thiotrichaceae</taxon>
        <taxon>Thiothrix</taxon>
    </lineage>
</organism>
<dbReference type="PANTHER" id="PTHR33606">
    <property type="entry name" value="PROTEIN YCII"/>
    <property type="match status" value="1"/>
</dbReference>
<dbReference type="RefSeq" id="WP_093065845.1">
    <property type="nucleotide sequence ID" value="NZ_FNQP01000004.1"/>
</dbReference>
<keyword evidence="4" id="KW-1185">Reference proteome</keyword>
<dbReference type="STRING" id="525918.SAMN05660964_00919"/>
<proteinExistence type="inferred from homology"/>
<dbReference type="InterPro" id="IPR051807">
    <property type="entry name" value="Sec-metab_biosynth-assoc"/>
</dbReference>
<accession>A0A1H3YG48</accession>
<dbReference type="EMBL" id="FNQP01000004">
    <property type="protein sequence ID" value="SEA10533.1"/>
    <property type="molecule type" value="Genomic_DNA"/>
</dbReference>
<sequence length="99" mass="10650">MLYVIIGEDVENSLAQRLAARPAHLERLHALRDAGHLLVAGPNPAIDSNDPGEAGFSGSVIIAEFDSLEAAQRWADADPYKAAGVYQQVTVKPFKKVLP</sequence>
<evidence type="ECO:0000313" key="3">
    <source>
        <dbReference type="EMBL" id="SEA10533.1"/>
    </source>
</evidence>
<reference evidence="3 4" key="1">
    <citation type="submission" date="2016-10" db="EMBL/GenBank/DDBJ databases">
        <authorList>
            <person name="de Groot N.N."/>
        </authorList>
    </citation>
    <scope>NUCLEOTIDE SEQUENCE [LARGE SCALE GENOMIC DNA]</scope>
    <source>
        <strain evidence="3 4">DSM 21228</strain>
    </source>
</reference>
<evidence type="ECO:0000313" key="4">
    <source>
        <dbReference type="Proteomes" id="UP000199397"/>
    </source>
</evidence>